<dbReference type="EMBL" id="JAPWTK010000012">
    <property type="protein sequence ID" value="KAJ8959649.1"/>
    <property type="molecule type" value="Genomic_DNA"/>
</dbReference>
<feature type="non-terminal residue" evidence="1">
    <location>
        <position position="1"/>
    </location>
</feature>
<sequence length="122" mass="13842">TVRKLRTIFGRNQAPSAPDVRKLSRKVCETGMLMDNRSHPRACPVRTAERIAAVAQSVCETPRTSTRHRAQQLDVSRTSLRRILHKKLGLFANKLQITQEVKACDHPLHYRFSVSEEPTLAV</sequence>
<name>A0AAV8Z6V7_9CUCU</name>
<dbReference type="Proteomes" id="UP001162162">
    <property type="component" value="Unassembled WGS sequence"/>
</dbReference>
<evidence type="ECO:0000313" key="1">
    <source>
        <dbReference type="EMBL" id="KAJ8959649.1"/>
    </source>
</evidence>
<reference evidence="1" key="1">
    <citation type="journal article" date="2023" name="Insect Mol. Biol.">
        <title>Genome sequencing provides insights into the evolution of gene families encoding plant cell wall-degrading enzymes in longhorned beetles.</title>
        <authorList>
            <person name="Shin N.R."/>
            <person name="Okamura Y."/>
            <person name="Kirsch R."/>
            <person name="Pauchet Y."/>
        </authorList>
    </citation>
    <scope>NUCLEOTIDE SEQUENCE</scope>
    <source>
        <strain evidence="1">AMC_N1</strain>
    </source>
</reference>
<gene>
    <name evidence="1" type="ORF">NQ318_021836</name>
</gene>
<organism evidence="1 2">
    <name type="scientific">Aromia moschata</name>
    <dbReference type="NCBI Taxonomy" id="1265417"/>
    <lineage>
        <taxon>Eukaryota</taxon>
        <taxon>Metazoa</taxon>
        <taxon>Ecdysozoa</taxon>
        <taxon>Arthropoda</taxon>
        <taxon>Hexapoda</taxon>
        <taxon>Insecta</taxon>
        <taxon>Pterygota</taxon>
        <taxon>Neoptera</taxon>
        <taxon>Endopterygota</taxon>
        <taxon>Coleoptera</taxon>
        <taxon>Polyphaga</taxon>
        <taxon>Cucujiformia</taxon>
        <taxon>Chrysomeloidea</taxon>
        <taxon>Cerambycidae</taxon>
        <taxon>Cerambycinae</taxon>
        <taxon>Callichromatini</taxon>
        <taxon>Aromia</taxon>
    </lineage>
</organism>
<accession>A0AAV8Z6V7</accession>
<evidence type="ECO:0008006" key="3">
    <source>
        <dbReference type="Google" id="ProtNLM"/>
    </source>
</evidence>
<keyword evidence="2" id="KW-1185">Reference proteome</keyword>
<proteinExistence type="predicted"/>
<comment type="caution">
    <text evidence="1">The sequence shown here is derived from an EMBL/GenBank/DDBJ whole genome shotgun (WGS) entry which is preliminary data.</text>
</comment>
<evidence type="ECO:0000313" key="2">
    <source>
        <dbReference type="Proteomes" id="UP001162162"/>
    </source>
</evidence>
<dbReference type="AlphaFoldDB" id="A0AAV8Z6V7"/>
<protein>
    <recommendedName>
        <fullName evidence="3">Transposase Tc1-like domain-containing protein</fullName>
    </recommendedName>
</protein>